<name>A0A068XUK3_ECHMU</name>
<dbReference type="Gene3D" id="3.30.200.20">
    <property type="entry name" value="Phosphorylase Kinase, domain 1"/>
    <property type="match status" value="1"/>
</dbReference>
<keyword evidence="14" id="KW-1185">Reference proteome</keyword>
<evidence type="ECO:0000256" key="1">
    <source>
        <dbReference type="ARBA" id="ARBA00006485"/>
    </source>
</evidence>
<proteinExistence type="inferred from homology"/>
<dbReference type="GO" id="GO:0005524">
    <property type="term" value="F:ATP binding"/>
    <property type="evidence" value="ECO:0007669"/>
    <property type="project" value="UniProtKB-UniRule"/>
</dbReference>
<feature type="domain" description="Protein kinase" evidence="12">
    <location>
        <begin position="81"/>
        <end position="369"/>
    </location>
</feature>
<keyword evidence="7 10" id="KW-0067">ATP-binding</keyword>
<dbReference type="Gene3D" id="1.10.510.10">
    <property type="entry name" value="Transferase(Phosphotransferase) domain 1"/>
    <property type="match status" value="1"/>
</dbReference>
<evidence type="ECO:0000259" key="12">
    <source>
        <dbReference type="PROSITE" id="PS50011"/>
    </source>
</evidence>
<dbReference type="STRING" id="6211.A0A068XUK3"/>
<evidence type="ECO:0000256" key="8">
    <source>
        <dbReference type="ARBA" id="ARBA00047811"/>
    </source>
</evidence>
<evidence type="ECO:0000256" key="9">
    <source>
        <dbReference type="ARBA" id="ARBA00048367"/>
    </source>
</evidence>
<dbReference type="InterPro" id="IPR011009">
    <property type="entry name" value="Kinase-like_dom_sf"/>
</dbReference>
<evidence type="ECO:0000313" key="14">
    <source>
        <dbReference type="Proteomes" id="UP000017246"/>
    </source>
</evidence>
<evidence type="ECO:0000256" key="2">
    <source>
        <dbReference type="ARBA" id="ARBA00012425"/>
    </source>
</evidence>
<protein>
    <recommendedName>
        <fullName evidence="2">cyclin-dependent kinase</fullName>
        <ecNumber evidence="2">2.7.11.22</ecNumber>
    </recommendedName>
</protein>
<comment type="catalytic activity">
    <reaction evidence="9">
        <text>L-seryl-[protein] + ATP = O-phospho-L-seryl-[protein] + ADP + H(+)</text>
        <dbReference type="Rhea" id="RHEA:17989"/>
        <dbReference type="Rhea" id="RHEA-COMP:9863"/>
        <dbReference type="Rhea" id="RHEA-COMP:11604"/>
        <dbReference type="ChEBI" id="CHEBI:15378"/>
        <dbReference type="ChEBI" id="CHEBI:29999"/>
        <dbReference type="ChEBI" id="CHEBI:30616"/>
        <dbReference type="ChEBI" id="CHEBI:83421"/>
        <dbReference type="ChEBI" id="CHEBI:456216"/>
        <dbReference type="EC" id="2.7.11.22"/>
    </reaction>
</comment>
<dbReference type="InterPro" id="IPR050108">
    <property type="entry name" value="CDK"/>
</dbReference>
<gene>
    <name evidence="13" type="ORF">EmuJ_001184700</name>
</gene>
<reference evidence="13" key="2">
    <citation type="submission" date="2015-11" db="EMBL/GenBank/DDBJ databases">
        <authorList>
            <person name="Zhang Y."/>
            <person name="Guo Z."/>
        </authorList>
    </citation>
    <scope>NUCLEOTIDE SEQUENCE</scope>
</reference>
<evidence type="ECO:0000256" key="3">
    <source>
        <dbReference type="ARBA" id="ARBA00022527"/>
    </source>
</evidence>
<feature type="region of interest" description="Disordered" evidence="11">
    <location>
        <begin position="425"/>
        <end position="452"/>
    </location>
</feature>
<dbReference type="GO" id="GO:0005634">
    <property type="term" value="C:nucleus"/>
    <property type="evidence" value="ECO:0007669"/>
    <property type="project" value="TreeGrafter"/>
</dbReference>
<dbReference type="Pfam" id="PF00069">
    <property type="entry name" value="Pkinase"/>
    <property type="match status" value="1"/>
</dbReference>
<sequence length="559" mass="62553">MAPEVEIPPISLSKQFVFGGMEPTAVTNNSLPLEPQVKSPRQTPSPRLCGIDNSLPNQTQSEGHEFRGQRPRNNHLLFSRYEKLSKIGEGAYGMVFKCLDTQTGDMVAVKRFNATDEDPIVKKIALREIKMLKRLKHPNLVNLIEVFRRKKKLHLVFQYIDHSLLHELDSQGPNGIDRNKIVRITWQILLGINFCHQSNCIHRDIKPENILINAQGDVKLCDFGFARFIADAGDTYTDYVATRWYRSPELLVGDKHYGPPVDIWAVGCVFAEMLTRLPLWPGRSDLDQIYLITKNLGNLLPQQQKTFLTNSYFTGVVLPRPQIIEPLEVRFEGMRPKITPAELEVLRSCLVMDPNGRSTCSALLQLLYFEKVRSPDASSKGHSLQIDVPDEVSVQRPSSNNTEAAIICLDGLSLQNLSGKIRRNEKATGQTGVSQSNLTEPHGQNASTHHTFVRADQRKLARSTCSLANKETSMKLQPTTFPWLSGSCAQLNRRSSGDQSHNSSPNTAMTGIQLDLLSTQPQRRFQGSTTTNMAVLMRSGHLTPAWPAAHRTPSAGPKH</sequence>
<reference evidence="13" key="1">
    <citation type="journal article" date="2013" name="Nature">
        <title>The genomes of four tapeworm species reveal adaptations to parasitism.</title>
        <authorList>
            <person name="Tsai I.J."/>
            <person name="Zarowiecki M."/>
            <person name="Holroyd N."/>
            <person name="Garciarrubio A."/>
            <person name="Sanchez-Flores A."/>
            <person name="Brooks K.L."/>
            <person name="Tracey A."/>
            <person name="Bobes R.J."/>
            <person name="Fragoso G."/>
            <person name="Sciutto E."/>
            <person name="Aslett M."/>
            <person name="Beasley H."/>
            <person name="Bennett H.M."/>
            <person name="Cai J."/>
            <person name="Camicia F."/>
            <person name="Clark R."/>
            <person name="Cucher M."/>
            <person name="De Silva N."/>
            <person name="Day T.A."/>
            <person name="Deplazes P."/>
            <person name="Estrada K."/>
            <person name="Fernandez C."/>
            <person name="Holland P.W."/>
            <person name="Hou J."/>
            <person name="Hu S."/>
            <person name="Huckvale T."/>
            <person name="Hung S.S."/>
            <person name="Kamenetzky L."/>
            <person name="Keane J.A."/>
            <person name="Kiss F."/>
            <person name="Koziol U."/>
            <person name="Lambert O."/>
            <person name="Liu K."/>
            <person name="Luo X."/>
            <person name="Luo Y."/>
            <person name="Macchiaroli N."/>
            <person name="Nichol S."/>
            <person name="Paps J."/>
            <person name="Parkinson J."/>
            <person name="Pouchkina-Stantcheva N."/>
            <person name="Riddiford N."/>
            <person name="Rosenzvit M."/>
            <person name="Salinas G."/>
            <person name="Wasmuth J.D."/>
            <person name="Zamanian M."/>
            <person name="Zheng Y."/>
            <person name="Cai X."/>
            <person name="Soberon X."/>
            <person name="Olson P.D."/>
            <person name="Laclette J.P."/>
            <person name="Brehm K."/>
            <person name="Berriman M."/>
            <person name="Garciarrubio A."/>
            <person name="Bobes R.J."/>
            <person name="Fragoso G."/>
            <person name="Sanchez-Flores A."/>
            <person name="Estrada K."/>
            <person name="Cevallos M.A."/>
            <person name="Morett E."/>
            <person name="Gonzalez V."/>
            <person name="Portillo T."/>
            <person name="Ochoa-Leyva A."/>
            <person name="Jose M.V."/>
            <person name="Sciutto E."/>
            <person name="Landa A."/>
            <person name="Jimenez L."/>
            <person name="Valdes V."/>
            <person name="Carrero J.C."/>
            <person name="Larralde C."/>
            <person name="Morales-Montor J."/>
            <person name="Limon-Lason J."/>
            <person name="Soberon X."/>
            <person name="Laclette J.P."/>
        </authorList>
    </citation>
    <scope>NUCLEOTIDE SEQUENCE [LARGE SCALE GENOMIC DNA]</scope>
</reference>
<evidence type="ECO:0000256" key="10">
    <source>
        <dbReference type="PROSITE-ProRule" id="PRU10141"/>
    </source>
</evidence>
<evidence type="ECO:0000256" key="11">
    <source>
        <dbReference type="SAM" id="MobiDB-lite"/>
    </source>
</evidence>
<dbReference type="InterPro" id="IPR000719">
    <property type="entry name" value="Prot_kinase_dom"/>
</dbReference>
<dbReference type="InterPro" id="IPR017441">
    <property type="entry name" value="Protein_kinase_ATP_BS"/>
</dbReference>
<keyword evidence="5 10" id="KW-0547">Nucleotide-binding</keyword>
<dbReference type="EC" id="2.7.11.22" evidence="2"/>
<dbReference type="SUPFAM" id="SSF56112">
    <property type="entry name" value="Protein kinase-like (PK-like)"/>
    <property type="match status" value="1"/>
</dbReference>
<dbReference type="Proteomes" id="UP000017246">
    <property type="component" value="Unassembled WGS sequence"/>
</dbReference>
<dbReference type="OMA" id="IVRITWQ"/>
<dbReference type="PANTHER" id="PTHR24056">
    <property type="entry name" value="CELL DIVISION PROTEIN KINASE"/>
    <property type="match status" value="1"/>
</dbReference>
<feature type="binding site" evidence="10">
    <location>
        <position position="110"/>
    </location>
    <ligand>
        <name>ATP</name>
        <dbReference type="ChEBI" id="CHEBI:30616"/>
    </ligand>
</feature>
<evidence type="ECO:0000256" key="5">
    <source>
        <dbReference type="ARBA" id="ARBA00022741"/>
    </source>
</evidence>
<dbReference type="eggNOG" id="KOG0593">
    <property type="taxonomic scope" value="Eukaryota"/>
</dbReference>
<keyword evidence="6 13" id="KW-0418">Kinase</keyword>
<evidence type="ECO:0000256" key="7">
    <source>
        <dbReference type="ARBA" id="ARBA00022840"/>
    </source>
</evidence>
<evidence type="ECO:0000313" key="13">
    <source>
        <dbReference type="EMBL" id="CDS35890.1"/>
    </source>
</evidence>
<dbReference type="AlphaFoldDB" id="A0A068XUK3"/>
<dbReference type="PROSITE" id="PS00108">
    <property type="entry name" value="PROTEIN_KINASE_ST"/>
    <property type="match status" value="1"/>
</dbReference>
<dbReference type="GO" id="GO:0004693">
    <property type="term" value="F:cyclin-dependent protein serine/threonine kinase activity"/>
    <property type="evidence" value="ECO:0007669"/>
    <property type="project" value="UniProtKB-EC"/>
</dbReference>
<comment type="catalytic activity">
    <reaction evidence="8">
        <text>L-threonyl-[protein] + ATP = O-phospho-L-threonyl-[protein] + ADP + H(+)</text>
        <dbReference type="Rhea" id="RHEA:46608"/>
        <dbReference type="Rhea" id="RHEA-COMP:11060"/>
        <dbReference type="Rhea" id="RHEA-COMP:11605"/>
        <dbReference type="ChEBI" id="CHEBI:15378"/>
        <dbReference type="ChEBI" id="CHEBI:30013"/>
        <dbReference type="ChEBI" id="CHEBI:30616"/>
        <dbReference type="ChEBI" id="CHEBI:61977"/>
        <dbReference type="ChEBI" id="CHEBI:456216"/>
        <dbReference type="EC" id="2.7.11.22"/>
    </reaction>
</comment>
<keyword evidence="3" id="KW-0723">Serine/threonine-protein kinase</keyword>
<evidence type="ECO:0000256" key="6">
    <source>
        <dbReference type="ARBA" id="ARBA00022777"/>
    </source>
</evidence>
<dbReference type="OrthoDB" id="548217at2759"/>
<feature type="compositionally biased region" description="Polar residues" evidence="11">
    <location>
        <begin position="427"/>
        <end position="450"/>
    </location>
</feature>
<dbReference type="SMART" id="SM00220">
    <property type="entry name" value="S_TKc"/>
    <property type="match status" value="1"/>
</dbReference>
<dbReference type="EMBL" id="LN902841">
    <property type="protein sequence ID" value="CDS35890.1"/>
    <property type="molecule type" value="Genomic_DNA"/>
</dbReference>
<comment type="similarity">
    <text evidence="1">Belongs to the protein kinase superfamily. CMGC Ser/Thr protein kinase family. CDC2/CDKX subfamily.</text>
</comment>
<evidence type="ECO:0000256" key="4">
    <source>
        <dbReference type="ARBA" id="ARBA00022679"/>
    </source>
</evidence>
<dbReference type="InterPro" id="IPR008271">
    <property type="entry name" value="Ser/Thr_kinase_AS"/>
</dbReference>
<dbReference type="PROSITE" id="PS00107">
    <property type="entry name" value="PROTEIN_KINASE_ATP"/>
    <property type="match status" value="1"/>
</dbReference>
<accession>A0A068XUK3</accession>
<dbReference type="PROSITE" id="PS50011">
    <property type="entry name" value="PROTEIN_KINASE_DOM"/>
    <property type="match status" value="1"/>
</dbReference>
<dbReference type="FunFam" id="3.30.200.20:FF:000049">
    <property type="entry name" value="cyclin-dependent kinase-like 1 isoform X1"/>
    <property type="match status" value="1"/>
</dbReference>
<keyword evidence="4" id="KW-0808">Transferase</keyword>
<dbReference type="FunFam" id="1.10.510.10:FF:000624">
    <property type="entry name" value="Mitogen-activated protein kinase"/>
    <property type="match status" value="1"/>
</dbReference>
<dbReference type="PANTHER" id="PTHR24056:SF222">
    <property type="entry name" value="CYCLIN-DEPENDENT KINASE-LIKE 1"/>
    <property type="match status" value="1"/>
</dbReference>
<organism evidence="13 14">
    <name type="scientific">Echinococcus multilocularis</name>
    <name type="common">Fox tapeworm</name>
    <dbReference type="NCBI Taxonomy" id="6211"/>
    <lineage>
        <taxon>Eukaryota</taxon>
        <taxon>Metazoa</taxon>
        <taxon>Spiralia</taxon>
        <taxon>Lophotrochozoa</taxon>
        <taxon>Platyhelminthes</taxon>
        <taxon>Cestoda</taxon>
        <taxon>Eucestoda</taxon>
        <taxon>Cyclophyllidea</taxon>
        <taxon>Taeniidae</taxon>
        <taxon>Echinococcus</taxon>
    </lineage>
</organism>